<organism evidence="1 2">
    <name type="scientific">Escherichia phage C130_2</name>
    <dbReference type="NCBI Taxonomy" id="2234093"/>
    <lineage>
        <taxon>Viruses</taxon>
        <taxon>Duplodnaviria</taxon>
        <taxon>Heunggongvirae</taxon>
        <taxon>Uroviricota</taxon>
        <taxon>Caudoviricetes</taxon>
        <taxon>Hungariovirus</taxon>
        <taxon>Hungariovirus C1302</taxon>
    </lineage>
</organism>
<sequence>MKRITHTQLKRLANGDNPEAVFRSRFDWADLIRALAKYGLRQKALRFADDQPEGGQNATR</sequence>
<reference evidence="1 2" key="1">
    <citation type="journal article" date="2018" name="Arch. Virol.">
        <title>Complete genome sequence of C130_2, a novel myovirus infecting pathogenic Escherichia coli and Shigella strains.</title>
        <authorList>
            <person name="Svab D."/>
            <person name="Falgenhauer L."/>
            <person name="Rohde M."/>
            <person name="Chakraborty T."/>
            <person name="Toth I."/>
        </authorList>
    </citation>
    <scope>NUCLEOTIDE SEQUENCE [LARGE SCALE GENOMIC DNA]</scope>
</reference>
<keyword evidence="2" id="KW-1185">Reference proteome</keyword>
<evidence type="ECO:0000313" key="1">
    <source>
        <dbReference type="EMBL" id="AXC34364.1"/>
    </source>
</evidence>
<dbReference type="Proteomes" id="UP000266204">
    <property type="component" value="Segment"/>
</dbReference>
<evidence type="ECO:0000313" key="2">
    <source>
        <dbReference type="Proteomes" id="UP000266204"/>
    </source>
</evidence>
<accession>A0A384ZRV2</accession>
<gene>
    <name evidence="1" type="ORF">1302_0055</name>
</gene>
<protein>
    <submittedName>
        <fullName evidence="1">Uncharacterized protein</fullName>
    </submittedName>
</protein>
<name>A0A384ZRV2_9CAUD</name>
<dbReference type="EMBL" id="MH363708">
    <property type="protein sequence ID" value="AXC34364.1"/>
    <property type="molecule type" value="Genomic_DNA"/>
</dbReference>
<proteinExistence type="predicted"/>